<keyword evidence="2" id="KW-0472">Membrane</keyword>
<evidence type="ECO:0000256" key="3">
    <source>
        <dbReference type="SAM" id="SignalP"/>
    </source>
</evidence>
<sequence>MTLQLRLSNLLPLMSLRRVAFVAVLAALWAPGAFAQDDLFVPLEPAESLSKPKSKPAKRRAKKTPPAKKPPPKPAEADDDLAVPMVAQKTQLFVKLGGGVKGARLFLDSTEVGALPLEVLEVTPGEHTVAVRRPGYADFIRRVTVAPGKTTEVAVSLNAVAGVVAVNSDVASAQVAIDGQPKGAVPLTGIVLKPGSHEIVVSREGFEPDKQRITVRAGKDYTVTAYLRPLPGAPSAPVARADTPKETNLLPPESAVTSNPSPLAPLPQEAEASASRPWFKRWYVWAGVGAVVTAAAVGAVVATQGSGGDPLAPTTVCGRECDAVINGARPF</sequence>
<comment type="caution">
    <text evidence="5">The sequence shown here is derived from an EMBL/GenBank/DDBJ whole genome shotgun (WGS) entry which is preliminary data.</text>
</comment>
<proteinExistence type="predicted"/>
<dbReference type="Pfam" id="PF08308">
    <property type="entry name" value="PEGA"/>
    <property type="match status" value="2"/>
</dbReference>
<protein>
    <recommendedName>
        <fullName evidence="4">PEGA domain-containing protein</fullName>
    </recommendedName>
</protein>
<feature type="region of interest" description="Disordered" evidence="1">
    <location>
        <begin position="234"/>
        <end position="269"/>
    </location>
</feature>
<dbReference type="Proteomes" id="UP000032702">
    <property type="component" value="Unassembled WGS sequence"/>
</dbReference>
<keyword evidence="2" id="KW-0812">Transmembrane</keyword>
<feature type="compositionally biased region" description="Basic residues" evidence="1">
    <location>
        <begin position="52"/>
        <end position="66"/>
    </location>
</feature>
<organism evidence="5 6">
    <name type="scientific">Stigmatella aurantiaca (strain DW4/3-1)</name>
    <dbReference type="NCBI Taxonomy" id="378806"/>
    <lineage>
        <taxon>Bacteria</taxon>
        <taxon>Pseudomonadati</taxon>
        <taxon>Myxococcota</taxon>
        <taxon>Myxococcia</taxon>
        <taxon>Myxococcales</taxon>
        <taxon>Cystobacterineae</taxon>
        <taxon>Archangiaceae</taxon>
        <taxon>Stigmatella</taxon>
    </lineage>
</organism>
<evidence type="ECO:0000313" key="5">
    <source>
        <dbReference type="EMBL" id="EAU68239.1"/>
    </source>
</evidence>
<evidence type="ECO:0000256" key="1">
    <source>
        <dbReference type="SAM" id="MobiDB-lite"/>
    </source>
</evidence>
<feature type="domain" description="PEGA" evidence="4">
    <location>
        <begin position="101"/>
        <end position="158"/>
    </location>
</feature>
<dbReference type="EMBL" id="AAMD01000020">
    <property type="protein sequence ID" value="EAU68239.1"/>
    <property type="molecule type" value="Genomic_DNA"/>
</dbReference>
<evidence type="ECO:0000259" key="4">
    <source>
        <dbReference type="Pfam" id="PF08308"/>
    </source>
</evidence>
<feature type="transmembrane region" description="Helical" evidence="2">
    <location>
        <begin position="282"/>
        <end position="302"/>
    </location>
</feature>
<accession>Q098M9</accession>
<evidence type="ECO:0000313" key="6">
    <source>
        <dbReference type="Proteomes" id="UP000032702"/>
    </source>
</evidence>
<evidence type="ECO:0000256" key="2">
    <source>
        <dbReference type="SAM" id="Phobius"/>
    </source>
</evidence>
<feature type="domain" description="PEGA" evidence="4">
    <location>
        <begin position="162"/>
        <end position="229"/>
    </location>
</feature>
<dbReference type="AlphaFoldDB" id="Q098M9"/>
<keyword evidence="2" id="KW-1133">Transmembrane helix</keyword>
<feature type="chain" id="PRO_5004167266" description="PEGA domain-containing protein" evidence="3">
    <location>
        <begin position="36"/>
        <end position="331"/>
    </location>
</feature>
<feature type="signal peptide" evidence="3">
    <location>
        <begin position="1"/>
        <end position="35"/>
    </location>
</feature>
<dbReference type="PANTHER" id="PTHR36194">
    <property type="entry name" value="S-LAYER-LIKE PROTEIN"/>
    <property type="match status" value="1"/>
</dbReference>
<dbReference type="InterPro" id="IPR013229">
    <property type="entry name" value="PEGA"/>
</dbReference>
<keyword evidence="3" id="KW-0732">Signal</keyword>
<name>Q098M9_STIAD</name>
<gene>
    <name evidence="5" type="ORF">STIAU_7766</name>
</gene>
<dbReference type="PATRIC" id="fig|378806.16.peg.7535"/>
<feature type="region of interest" description="Disordered" evidence="1">
    <location>
        <begin position="47"/>
        <end position="80"/>
    </location>
</feature>
<dbReference type="PANTHER" id="PTHR36194:SF1">
    <property type="entry name" value="S-LAYER-LIKE PROTEIN"/>
    <property type="match status" value="1"/>
</dbReference>
<reference evidence="5 6" key="1">
    <citation type="submission" date="2006-04" db="EMBL/GenBank/DDBJ databases">
        <authorList>
            <person name="Nierman W.C."/>
        </authorList>
    </citation>
    <scope>NUCLEOTIDE SEQUENCE [LARGE SCALE GENOMIC DNA]</scope>
    <source>
        <strain evidence="5 6">DW4/3-1</strain>
    </source>
</reference>